<evidence type="ECO:0000313" key="15">
    <source>
        <dbReference type="EnsemblMetazoa" id="XP_030835753"/>
    </source>
</evidence>
<dbReference type="AlphaFoldDB" id="A0A7M7NFR4"/>
<dbReference type="GO" id="GO:0005524">
    <property type="term" value="F:ATP binding"/>
    <property type="evidence" value="ECO:0007669"/>
    <property type="project" value="UniProtKB-KW"/>
</dbReference>
<name>A0A7M7NFR4_STRPU</name>
<evidence type="ECO:0000256" key="9">
    <source>
        <dbReference type="ARBA" id="ARBA00024532"/>
    </source>
</evidence>
<dbReference type="SUPFAM" id="SSF56801">
    <property type="entry name" value="Acetyl-CoA synthetase-like"/>
    <property type="match status" value="1"/>
</dbReference>
<evidence type="ECO:0000256" key="1">
    <source>
        <dbReference type="ARBA" id="ARBA00006432"/>
    </source>
</evidence>
<protein>
    <recommendedName>
        <fullName evidence="13">Long-chain-fatty-acid--CoA ligase</fullName>
        <ecNumber evidence="13">6.2.1.3</ecNumber>
    </recommendedName>
</protein>
<dbReference type="GO" id="GO:0005783">
    <property type="term" value="C:endoplasmic reticulum"/>
    <property type="evidence" value="ECO:0000318"/>
    <property type="project" value="GO_Central"/>
</dbReference>
<keyword evidence="4 13" id="KW-0276">Fatty acid metabolism</keyword>
<dbReference type="PANTHER" id="PTHR43272:SF107">
    <property type="entry name" value="LONG-CHAIN-FATTY-ACID--COA LIGASE 5"/>
    <property type="match status" value="1"/>
</dbReference>
<evidence type="ECO:0000256" key="11">
    <source>
        <dbReference type="ARBA" id="ARBA00024565"/>
    </source>
</evidence>
<evidence type="ECO:0000256" key="2">
    <source>
        <dbReference type="ARBA" id="ARBA00022598"/>
    </source>
</evidence>
<feature type="domain" description="AMP-dependent synthetase/ligase" evidence="14">
    <location>
        <begin position="79"/>
        <end position="483"/>
    </location>
</feature>
<evidence type="ECO:0000313" key="16">
    <source>
        <dbReference type="Proteomes" id="UP000007110"/>
    </source>
</evidence>
<keyword evidence="13" id="KW-0443">Lipid metabolism</keyword>
<dbReference type="InterPro" id="IPR020845">
    <property type="entry name" value="AMP-binding_CS"/>
</dbReference>
<dbReference type="EnsemblMetazoa" id="XM_030979893">
    <property type="protein sequence ID" value="XP_030835753"/>
    <property type="gene ID" value="LOC581020"/>
</dbReference>
<dbReference type="GO" id="GO:0016020">
    <property type="term" value="C:membrane"/>
    <property type="evidence" value="ECO:0000318"/>
    <property type="project" value="GO_Central"/>
</dbReference>
<organism evidence="15 16">
    <name type="scientific">Strongylocentrotus purpuratus</name>
    <name type="common">Purple sea urchin</name>
    <dbReference type="NCBI Taxonomy" id="7668"/>
    <lineage>
        <taxon>Eukaryota</taxon>
        <taxon>Metazoa</taxon>
        <taxon>Echinodermata</taxon>
        <taxon>Eleutherozoa</taxon>
        <taxon>Echinozoa</taxon>
        <taxon>Echinoidea</taxon>
        <taxon>Euechinoidea</taxon>
        <taxon>Echinacea</taxon>
        <taxon>Camarodonta</taxon>
        <taxon>Echinidea</taxon>
        <taxon>Strongylocentrotidae</taxon>
        <taxon>Strongylocentrotus</taxon>
    </lineage>
</organism>
<proteinExistence type="inferred from homology"/>
<keyword evidence="2 13" id="KW-0436">Ligase</keyword>
<comment type="catalytic activity">
    <reaction evidence="7">
        <text>a long-chain fatty acid + ATP + CoA = a long-chain fatty acyl-CoA + AMP + diphosphate</text>
        <dbReference type="Rhea" id="RHEA:15421"/>
        <dbReference type="ChEBI" id="CHEBI:30616"/>
        <dbReference type="ChEBI" id="CHEBI:33019"/>
        <dbReference type="ChEBI" id="CHEBI:57287"/>
        <dbReference type="ChEBI" id="CHEBI:57560"/>
        <dbReference type="ChEBI" id="CHEBI:83139"/>
        <dbReference type="ChEBI" id="CHEBI:456215"/>
        <dbReference type="EC" id="6.2.1.3"/>
    </reaction>
    <physiologicalReaction direction="left-to-right" evidence="7">
        <dbReference type="Rhea" id="RHEA:15422"/>
    </physiologicalReaction>
</comment>
<comment type="catalytic activity">
    <reaction evidence="12">
        <text>hexadecanoate + ATP + CoA = hexadecanoyl-CoA + AMP + diphosphate</text>
        <dbReference type="Rhea" id="RHEA:30751"/>
        <dbReference type="ChEBI" id="CHEBI:7896"/>
        <dbReference type="ChEBI" id="CHEBI:30616"/>
        <dbReference type="ChEBI" id="CHEBI:33019"/>
        <dbReference type="ChEBI" id="CHEBI:57287"/>
        <dbReference type="ChEBI" id="CHEBI:57379"/>
        <dbReference type="ChEBI" id="CHEBI:456215"/>
    </reaction>
    <physiologicalReaction direction="left-to-right" evidence="12">
        <dbReference type="Rhea" id="RHEA:30752"/>
    </physiologicalReaction>
</comment>
<dbReference type="FunCoup" id="A0A7M7NFR4">
    <property type="interactions" value="1427"/>
</dbReference>
<comment type="similarity">
    <text evidence="1 13">Belongs to the ATP-dependent AMP-binding enzyme family.</text>
</comment>
<comment type="catalytic activity">
    <reaction evidence="9">
        <text>15-hydroxy-(5Z,8Z,11Z,13E)-eicosatetraenoate + ATP + CoA = 15-hydroxy-(5Z,8Z,11Z,13E)-eicosatetraenoyl-CoA + AMP + diphosphate</text>
        <dbReference type="Rhea" id="RHEA:52116"/>
        <dbReference type="ChEBI" id="CHEBI:30616"/>
        <dbReference type="ChEBI" id="CHEBI:33019"/>
        <dbReference type="ChEBI" id="CHEBI:57287"/>
        <dbReference type="ChEBI" id="CHEBI:78832"/>
        <dbReference type="ChEBI" id="CHEBI:136409"/>
        <dbReference type="ChEBI" id="CHEBI:456215"/>
    </reaction>
    <physiologicalReaction direction="left-to-right" evidence="9">
        <dbReference type="Rhea" id="RHEA:52117"/>
    </physiologicalReaction>
</comment>
<evidence type="ECO:0000256" key="12">
    <source>
        <dbReference type="ARBA" id="ARBA00049139"/>
    </source>
</evidence>
<dbReference type="GO" id="GO:0047676">
    <property type="term" value="F:arachidonate-CoA ligase activity"/>
    <property type="evidence" value="ECO:0007669"/>
    <property type="project" value="UniProtKB-EC"/>
</dbReference>
<evidence type="ECO:0000256" key="7">
    <source>
        <dbReference type="ARBA" id="ARBA00024484"/>
    </source>
</evidence>
<dbReference type="InParanoid" id="A0A7M7NFR4"/>
<dbReference type="RefSeq" id="XP_030835753.1">
    <property type="nucleotide sequence ID" value="XM_030979893.1"/>
</dbReference>
<evidence type="ECO:0000256" key="6">
    <source>
        <dbReference type="ARBA" id="ARBA00024469"/>
    </source>
</evidence>
<evidence type="ECO:0000256" key="10">
    <source>
        <dbReference type="ARBA" id="ARBA00024548"/>
    </source>
</evidence>
<dbReference type="InterPro" id="IPR000873">
    <property type="entry name" value="AMP-dep_synth/lig_dom"/>
</dbReference>
<dbReference type="InterPro" id="IPR045311">
    <property type="entry name" value="LC-FACS_euk"/>
</dbReference>
<dbReference type="OMA" id="EWIVRDS"/>
<dbReference type="Gene3D" id="3.40.50.12780">
    <property type="entry name" value="N-terminal domain of ligase-like"/>
    <property type="match status" value="1"/>
</dbReference>
<evidence type="ECO:0000256" key="8">
    <source>
        <dbReference type="ARBA" id="ARBA00024495"/>
    </source>
</evidence>
<dbReference type="EC" id="6.2.1.3" evidence="13"/>
<evidence type="ECO:0000256" key="3">
    <source>
        <dbReference type="ARBA" id="ARBA00022741"/>
    </source>
</evidence>
<keyword evidence="3 13" id="KW-0547">Nucleotide-binding</keyword>
<comment type="function">
    <text evidence="13">Catalyzes the conversion of long-chain fatty acids to their active form acyl-CoAs for both synthesis of cellular lipids, and degradation via beta-oxidation.</text>
</comment>
<keyword evidence="16" id="KW-1185">Reference proteome</keyword>
<evidence type="ECO:0000256" key="5">
    <source>
        <dbReference type="ARBA" id="ARBA00022840"/>
    </source>
</evidence>
<dbReference type="OrthoDB" id="1700726at2759"/>
<dbReference type="Pfam" id="PF00501">
    <property type="entry name" value="AMP-binding"/>
    <property type="match status" value="1"/>
</dbReference>
<dbReference type="PROSITE" id="PS00455">
    <property type="entry name" value="AMP_BINDING"/>
    <property type="match status" value="1"/>
</dbReference>
<dbReference type="InterPro" id="IPR042099">
    <property type="entry name" value="ANL_N_sf"/>
</dbReference>
<dbReference type="CDD" id="cd05927">
    <property type="entry name" value="LC-FACS_euk"/>
    <property type="match status" value="1"/>
</dbReference>
<sequence length="660" mass="73459">MTEQINPSARKIVDLDRQSIVLDGEERIHVSTLCDYGNKEYTISKLYDDVSTLYEGFLRGERVSNDGSCLGWRPDGNSPYQWMSYSQVRTKAHFFGSALVQKGFAPSNDTTIGIFSQNRPEWVISDLGCMTFSMVTAPLYSTLGPKGYEYIINLTSMKLIVVDDLEKASNLLSQIDKMPTLTHIVIMDSPISDQVKGQAKEANIEVISFEEMLTLGESNLQDPKPCKPEDMAVIRFTSGTTGVPKGAMTTHRNLVANVAAIYSLINRVHACEPGSVSISYLPLAHTYEHTLEAMLFLRGCSVGFFRGDVKTLVNDMQVLKPDVFPSVPRLANRLYDKIMGGVNSASFIKRNLFNLAYWLKSGDSQKGILRTDTWSDYLVFNKVQALLGGKVKWMITGSAPIAPEVLEFFRIVLGVQISEAYGQTETAAATTCTVPGETQAGHVGPPLPCNMMKVVDIPEMGYFAAEGKGEVCSKGENIFKGYYKNQEKTDETIDADGWLHSGDVGQWLPNGTLKIIDRMKHIYKLAQGEYVAPEKIETVLSRSNLIAQAFVYGESLKASNVAIIVPDEEELQRIAKGKNINESMQDLCKNEAIREAIKTELANVHKAGNLCGFEKVWDFSLQPEQFSIENGLLTPTMKNKRVTIKERFQPEIDDMYSRLQ</sequence>
<dbReference type="GO" id="GO:0004467">
    <property type="term" value="F:long-chain fatty acid-CoA ligase activity"/>
    <property type="evidence" value="ECO:0000318"/>
    <property type="project" value="GO_Central"/>
</dbReference>
<dbReference type="GeneID" id="581020"/>
<dbReference type="KEGG" id="spu:581020"/>
<reference evidence="15" key="2">
    <citation type="submission" date="2021-01" db="UniProtKB">
        <authorList>
            <consortium name="EnsemblMetazoa"/>
        </authorList>
    </citation>
    <scope>IDENTIFICATION</scope>
</reference>
<comment type="catalytic activity">
    <reaction evidence="8">
        <text>12-hydroxy-(5Z,8Z,10E,14Z)-eicosatetraenoate + ATP + CoA = 12-hydroxy-(5Z,8Z,10E,14Z)-eicosatetraenoyl-CoA + AMP + diphosphate</text>
        <dbReference type="Rhea" id="RHEA:52112"/>
        <dbReference type="ChEBI" id="CHEBI:30616"/>
        <dbReference type="ChEBI" id="CHEBI:33019"/>
        <dbReference type="ChEBI" id="CHEBI:57287"/>
        <dbReference type="ChEBI" id="CHEBI:90718"/>
        <dbReference type="ChEBI" id="CHEBI:136408"/>
        <dbReference type="ChEBI" id="CHEBI:456215"/>
    </reaction>
    <physiologicalReaction direction="left-to-right" evidence="8">
        <dbReference type="Rhea" id="RHEA:52113"/>
    </physiologicalReaction>
</comment>
<evidence type="ECO:0000259" key="14">
    <source>
        <dbReference type="Pfam" id="PF00501"/>
    </source>
</evidence>
<dbReference type="Proteomes" id="UP000007110">
    <property type="component" value="Unassembled WGS sequence"/>
</dbReference>
<accession>A0A7M7NFR4</accession>
<evidence type="ECO:0000256" key="13">
    <source>
        <dbReference type="RuleBase" id="RU369030"/>
    </source>
</evidence>
<comment type="catalytic activity">
    <reaction evidence="10">
        <text>(5Z,8Z,11Z,14Z)-eicosatetraenoate + ATP + CoA = (5Z,8Z,11Z,14Z)-eicosatetraenoyl-CoA + AMP + diphosphate</text>
        <dbReference type="Rhea" id="RHEA:19713"/>
        <dbReference type="ChEBI" id="CHEBI:30616"/>
        <dbReference type="ChEBI" id="CHEBI:32395"/>
        <dbReference type="ChEBI" id="CHEBI:33019"/>
        <dbReference type="ChEBI" id="CHEBI:57287"/>
        <dbReference type="ChEBI" id="CHEBI:57368"/>
        <dbReference type="ChEBI" id="CHEBI:456215"/>
        <dbReference type="EC" id="6.2.1.15"/>
    </reaction>
    <physiologicalReaction direction="left-to-right" evidence="10">
        <dbReference type="Rhea" id="RHEA:19714"/>
    </physiologicalReaction>
</comment>
<reference evidence="16" key="1">
    <citation type="submission" date="2015-02" db="EMBL/GenBank/DDBJ databases">
        <title>Genome sequencing for Strongylocentrotus purpuratus.</title>
        <authorList>
            <person name="Murali S."/>
            <person name="Liu Y."/>
            <person name="Vee V."/>
            <person name="English A."/>
            <person name="Wang M."/>
            <person name="Skinner E."/>
            <person name="Han Y."/>
            <person name="Muzny D.M."/>
            <person name="Worley K.C."/>
            <person name="Gibbs R.A."/>
        </authorList>
    </citation>
    <scope>NUCLEOTIDE SEQUENCE</scope>
</reference>
<evidence type="ECO:0000256" key="4">
    <source>
        <dbReference type="ARBA" id="ARBA00022832"/>
    </source>
</evidence>
<comment type="catalytic activity">
    <reaction evidence="11">
        <text>(E)-hexadec-2-enoate + ATP + CoA = (2E)-hexadecenoyl-CoA + AMP + diphosphate</text>
        <dbReference type="Rhea" id="RHEA:36139"/>
        <dbReference type="ChEBI" id="CHEBI:30616"/>
        <dbReference type="ChEBI" id="CHEBI:33019"/>
        <dbReference type="ChEBI" id="CHEBI:57287"/>
        <dbReference type="ChEBI" id="CHEBI:61526"/>
        <dbReference type="ChEBI" id="CHEBI:72745"/>
        <dbReference type="ChEBI" id="CHEBI:456215"/>
    </reaction>
    <physiologicalReaction direction="left-to-right" evidence="11">
        <dbReference type="Rhea" id="RHEA:36140"/>
    </physiologicalReaction>
</comment>
<dbReference type="PANTHER" id="PTHR43272">
    <property type="entry name" value="LONG-CHAIN-FATTY-ACID--COA LIGASE"/>
    <property type="match status" value="1"/>
</dbReference>
<keyword evidence="5 13" id="KW-0067">ATP-binding</keyword>
<comment type="catalytic activity">
    <reaction evidence="6">
        <text>5-hydroxy-(6E,8Z,11Z,14Z)-eicosatetraenoate + ATP + CoA = 5-hydroxy-(6E,8Z,11Z,14Z)-eicosatetraenoyl-CoA + AMP + diphosphate</text>
        <dbReference type="Rhea" id="RHEA:52108"/>
        <dbReference type="ChEBI" id="CHEBI:30616"/>
        <dbReference type="ChEBI" id="CHEBI:33019"/>
        <dbReference type="ChEBI" id="CHEBI:57287"/>
        <dbReference type="ChEBI" id="CHEBI:65341"/>
        <dbReference type="ChEBI" id="CHEBI:136407"/>
        <dbReference type="ChEBI" id="CHEBI:456215"/>
    </reaction>
    <physiologicalReaction direction="left-to-right" evidence="6">
        <dbReference type="Rhea" id="RHEA:52109"/>
    </physiologicalReaction>
</comment>